<keyword evidence="2" id="KW-1185">Reference proteome</keyword>
<accession>A0A4V2ML96</accession>
<dbReference type="OrthoDB" id="1417318at2"/>
<gene>
    <name evidence="1" type="ORF">EZ437_10910</name>
</gene>
<protein>
    <recommendedName>
        <fullName evidence="3">Glycosyl transferase family 25</fullName>
    </recommendedName>
</protein>
<organism evidence="1 2">
    <name type="scientific">Pedobacter psychroterrae</name>
    <dbReference type="NCBI Taxonomy" id="2530453"/>
    <lineage>
        <taxon>Bacteria</taxon>
        <taxon>Pseudomonadati</taxon>
        <taxon>Bacteroidota</taxon>
        <taxon>Sphingobacteriia</taxon>
        <taxon>Sphingobacteriales</taxon>
        <taxon>Sphingobacteriaceae</taxon>
        <taxon>Pedobacter</taxon>
    </lineage>
</organism>
<proteinExistence type="predicted"/>
<comment type="caution">
    <text evidence="1">The sequence shown here is derived from an EMBL/GenBank/DDBJ whole genome shotgun (WGS) entry which is preliminary data.</text>
</comment>
<sequence length="441" mass="51158">MQKALRTFVVNLKTRTDRREHILREFSDKPEFDVTLVDAITSSRGGLGLWLTFKHIVRSYVSQNDEFILICEDDHIFTAEYSHNLLQNCIIKAQEFKADILLGGVSWVSSINCVQDHVFWVEEFSGTQFMIVFKQFYSVLRDAKMNSEGAADWKVGSLTQKKMIIFPFISTQKEFGYSDTTVNNRIPGRVSNFFDATQNRLRLLTKVVTHFQKLESSRPAIRFGVFQKISVPTYIINLPHRVDRLNHIMSEFADKPEFILNLVVAIQHKVGAYGLWQTIRQIVEKAKQEKEEMIVICEDDHYFTEFYNKEFFFKNVLEADFDKAAFLSGGTGKFDYAIPVSKNRYWVSHCLSAQFLVIYSRFFDAILNVEYDETIIADMTYSKITTNKIILFPFVSGQKDFGYSDVTDFHNTKAGVVQNMFNEATNRFLNIHAVNLLKYEN</sequence>
<evidence type="ECO:0000313" key="1">
    <source>
        <dbReference type="EMBL" id="TCD01257.1"/>
    </source>
</evidence>
<reference evidence="1 2" key="1">
    <citation type="submission" date="2019-02" db="EMBL/GenBank/DDBJ databases">
        <title>Pedobacter sp. RP-1-14 sp. nov., isolated from Arctic soil.</title>
        <authorList>
            <person name="Dahal R.H."/>
        </authorList>
    </citation>
    <scope>NUCLEOTIDE SEQUENCE [LARGE SCALE GENOMIC DNA]</scope>
    <source>
        <strain evidence="1 2">RP-1-14</strain>
    </source>
</reference>
<dbReference type="Proteomes" id="UP000293347">
    <property type="component" value="Unassembled WGS sequence"/>
</dbReference>
<dbReference type="AlphaFoldDB" id="A0A4V2ML96"/>
<dbReference type="RefSeq" id="WP_131595949.1">
    <property type="nucleotide sequence ID" value="NZ_SJSL01000002.1"/>
</dbReference>
<dbReference type="EMBL" id="SJSL01000002">
    <property type="protein sequence ID" value="TCD01257.1"/>
    <property type="molecule type" value="Genomic_DNA"/>
</dbReference>
<evidence type="ECO:0008006" key="3">
    <source>
        <dbReference type="Google" id="ProtNLM"/>
    </source>
</evidence>
<evidence type="ECO:0000313" key="2">
    <source>
        <dbReference type="Proteomes" id="UP000293347"/>
    </source>
</evidence>
<name>A0A4V2ML96_9SPHI</name>